<dbReference type="GO" id="GO:0016491">
    <property type="term" value="F:oxidoreductase activity"/>
    <property type="evidence" value="ECO:0007669"/>
    <property type="project" value="InterPro"/>
</dbReference>
<dbReference type="CDD" id="cd12108">
    <property type="entry name" value="Hr-like"/>
    <property type="match status" value="1"/>
</dbReference>
<comment type="catalytic activity">
    <reaction evidence="2">
        <text>oxidized coenzyme F420-(gamma-L-Glu)(n) + a quinol + H(+) = reduced coenzyme F420-(gamma-L-Glu)(n) + a quinone</text>
        <dbReference type="Rhea" id="RHEA:39663"/>
        <dbReference type="Rhea" id="RHEA-COMP:12939"/>
        <dbReference type="Rhea" id="RHEA-COMP:14378"/>
        <dbReference type="ChEBI" id="CHEBI:15378"/>
        <dbReference type="ChEBI" id="CHEBI:24646"/>
        <dbReference type="ChEBI" id="CHEBI:132124"/>
        <dbReference type="ChEBI" id="CHEBI:133980"/>
        <dbReference type="ChEBI" id="CHEBI:139511"/>
    </reaction>
</comment>
<dbReference type="Pfam" id="PF01814">
    <property type="entry name" value="Hemerythrin"/>
    <property type="match status" value="1"/>
</dbReference>
<dbReference type="Gene3D" id="1.20.120.520">
    <property type="entry name" value="nmb1532 protein domain like"/>
    <property type="match status" value="1"/>
</dbReference>
<name>A0A927L3C2_9ACTN</name>
<dbReference type="Proteomes" id="UP000661025">
    <property type="component" value="Unassembled WGS sequence"/>
</dbReference>
<reference evidence="4" key="1">
    <citation type="submission" date="2020-09" db="EMBL/GenBank/DDBJ databases">
        <title>Streptomyces canutascabiei sp. nov., which causes potato common scab and is distributed across the world.</title>
        <authorList>
            <person name="Nguyen H.P."/>
            <person name="Weisberg A.J."/>
            <person name="Chang J.H."/>
            <person name="Clarke C.R."/>
        </authorList>
    </citation>
    <scope>NUCLEOTIDE SEQUENCE</scope>
    <source>
        <strain evidence="4">ID-01-6.2a</strain>
    </source>
</reference>
<dbReference type="InterPro" id="IPR012312">
    <property type="entry name" value="Hemerythrin-like"/>
</dbReference>
<organism evidence="4 5">
    <name type="scientific">Streptomyces caniscabiei</name>
    <dbReference type="NCBI Taxonomy" id="2746961"/>
    <lineage>
        <taxon>Bacteria</taxon>
        <taxon>Bacillati</taxon>
        <taxon>Actinomycetota</taxon>
        <taxon>Actinomycetes</taxon>
        <taxon>Kitasatosporales</taxon>
        <taxon>Streptomycetaceae</taxon>
        <taxon>Streptomyces</taxon>
    </lineage>
</organism>
<dbReference type="GO" id="GO:0005886">
    <property type="term" value="C:plasma membrane"/>
    <property type="evidence" value="ECO:0007669"/>
    <property type="project" value="TreeGrafter"/>
</dbReference>
<evidence type="ECO:0000256" key="1">
    <source>
        <dbReference type="ARBA" id="ARBA00008710"/>
    </source>
</evidence>
<protein>
    <submittedName>
        <fullName evidence="4">Nitroreductase family deazaflavin-dependent oxidoreductase</fullName>
    </submittedName>
</protein>
<dbReference type="Pfam" id="PF04075">
    <property type="entry name" value="F420H2_quin_red"/>
    <property type="match status" value="1"/>
</dbReference>
<evidence type="ECO:0000259" key="3">
    <source>
        <dbReference type="Pfam" id="PF01814"/>
    </source>
</evidence>
<dbReference type="Gene3D" id="2.30.110.10">
    <property type="entry name" value="Electron Transport, Fmn-binding Protein, Chain A"/>
    <property type="match status" value="1"/>
</dbReference>
<dbReference type="PANTHER" id="PTHR39428:SF1">
    <property type="entry name" value="F420H(2)-DEPENDENT QUINONE REDUCTASE RV1261C"/>
    <property type="match status" value="1"/>
</dbReference>
<dbReference type="SUPFAM" id="SSF50475">
    <property type="entry name" value="FMN-binding split barrel"/>
    <property type="match status" value="1"/>
</dbReference>
<feature type="domain" description="Hemerythrin-like" evidence="3">
    <location>
        <begin position="151"/>
        <end position="278"/>
    </location>
</feature>
<dbReference type="AlphaFoldDB" id="A0A927L3C2"/>
<dbReference type="RefSeq" id="WP_192361650.1">
    <property type="nucleotide sequence ID" value="NZ_CP119182.1"/>
</dbReference>
<comment type="caution">
    <text evidence="4">The sequence shown here is derived from an EMBL/GenBank/DDBJ whole genome shotgun (WGS) entry which is preliminary data.</text>
</comment>
<evidence type="ECO:0000313" key="5">
    <source>
        <dbReference type="Proteomes" id="UP000661025"/>
    </source>
</evidence>
<dbReference type="InterPro" id="IPR004378">
    <property type="entry name" value="F420H2_quin_Rdtase"/>
</dbReference>
<accession>A0A927L3C2</accession>
<comment type="similarity">
    <text evidence="1">Belongs to the F420H(2)-dependent quinone reductase family.</text>
</comment>
<dbReference type="EMBL" id="JACYXT010000006">
    <property type="protein sequence ID" value="MBD9724840.1"/>
    <property type="molecule type" value="Genomic_DNA"/>
</dbReference>
<evidence type="ECO:0000256" key="2">
    <source>
        <dbReference type="ARBA" id="ARBA00049106"/>
    </source>
</evidence>
<evidence type="ECO:0000313" key="4">
    <source>
        <dbReference type="EMBL" id="MBD9724840.1"/>
    </source>
</evidence>
<sequence length="298" mass="32701">MPNPFNQQVIDEFRSRHGEVGGYFEGARLILLTTTGARTGNRHTTPLGYLHDGDGSVLVIASAGGSPKHPDWYRNITADPRVTVETGAFTYEAEAVVLQGEERDRAFARAVEDEPGWAEYQAKTDRTIPVVALRELPVAGPPNINADSMGEALKVVHNAFRRELALIKKELIASGGRAGLGAQLRVNCLTFCQGMHNHHTGEDMGLFPFLGENHPELAPALSRLHEEHERIAVLVEDLRRVVTAENADPASVLPEVERLIDELEAHLAYEEEQLIPALEAAVQPAEWTAEREDQTAAS</sequence>
<proteinExistence type="inferred from homology"/>
<dbReference type="NCBIfam" id="TIGR00026">
    <property type="entry name" value="hi_GC_TIGR00026"/>
    <property type="match status" value="1"/>
</dbReference>
<gene>
    <name evidence="4" type="ORF">IHE70_16770</name>
</gene>
<dbReference type="GeneID" id="79932652"/>
<dbReference type="InterPro" id="IPR012349">
    <property type="entry name" value="Split_barrel_FMN-bd"/>
</dbReference>
<dbReference type="GO" id="GO:0070967">
    <property type="term" value="F:coenzyme F420 binding"/>
    <property type="evidence" value="ECO:0007669"/>
    <property type="project" value="TreeGrafter"/>
</dbReference>
<dbReference type="PANTHER" id="PTHR39428">
    <property type="entry name" value="F420H(2)-DEPENDENT QUINONE REDUCTASE RV1261C"/>
    <property type="match status" value="1"/>
</dbReference>